<evidence type="ECO:0000313" key="2">
    <source>
        <dbReference type="EMBL" id="GAX80272.1"/>
    </source>
</evidence>
<evidence type="ECO:0000313" key="3">
    <source>
        <dbReference type="Proteomes" id="UP000232323"/>
    </source>
</evidence>
<dbReference type="Proteomes" id="UP000232323">
    <property type="component" value="Unassembled WGS sequence"/>
</dbReference>
<protein>
    <recommendedName>
        <fullName evidence="4">Neprosin domain-containing protein</fullName>
    </recommendedName>
</protein>
<evidence type="ECO:0008006" key="4">
    <source>
        <dbReference type="Google" id="ProtNLM"/>
    </source>
</evidence>
<feature type="chain" id="PRO_5012648429" description="Neprosin domain-containing protein" evidence="1">
    <location>
        <begin position="21"/>
        <end position="206"/>
    </location>
</feature>
<keyword evidence="1" id="KW-0732">Signal</keyword>
<accession>A0A250XBM0</accession>
<dbReference type="AlphaFoldDB" id="A0A250XBM0"/>
<proteinExistence type="predicted"/>
<evidence type="ECO:0000256" key="1">
    <source>
        <dbReference type="SAM" id="SignalP"/>
    </source>
</evidence>
<gene>
    <name evidence="2" type="ORF">CEUSTIGMA_g7710.t1</name>
</gene>
<name>A0A250XBM0_9CHLO</name>
<reference evidence="2 3" key="1">
    <citation type="submission" date="2017-08" db="EMBL/GenBank/DDBJ databases">
        <title>Acidophilic green algal genome provides insights into adaptation to an acidic environment.</title>
        <authorList>
            <person name="Hirooka S."/>
            <person name="Hirose Y."/>
            <person name="Kanesaki Y."/>
            <person name="Higuchi S."/>
            <person name="Fujiwara T."/>
            <person name="Onuma R."/>
            <person name="Era A."/>
            <person name="Ohbayashi R."/>
            <person name="Uzuka A."/>
            <person name="Nozaki H."/>
            <person name="Yoshikawa H."/>
            <person name="Miyagishima S.Y."/>
        </authorList>
    </citation>
    <scope>NUCLEOTIDE SEQUENCE [LARGE SCALE GENOMIC DNA]</scope>
    <source>
        <strain evidence="2 3">NIES-2499</strain>
    </source>
</reference>
<dbReference type="EMBL" id="BEGY01000050">
    <property type="protein sequence ID" value="GAX80272.1"/>
    <property type="molecule type" value="Genomic_DNA"/>
</dbReference>
<keyword evidence="3" id="KW-1185">Reference proteome</keyword>
<organism evidence="2 3">
    <name type="scientific">Chlamydomonas eustigma</name>
    <dbReference type="NCBI Taxonomy" id="1157962"/>
    <lineage>
        <taxon>Eukaryota</taxon>
        <taxon>Viridiplantae</taxon>
        <taxon>Chlorophyta</taxon>
        <taxon>core chlorophytes</taxon>
        <taxon>Chlorophyceae</taxon>
        <taxon>CS clade</taxon>
        <taxon>Chlamydomonadales</taxon>
        <taxon>Chlamydomonadaceae</taxon>
        <taxon>Chlamydomonas</taxon>
    </lineage>
</organism>
<sequence length="206" mass="22868">MLITPCLQLLLATLLGFASCRNLHYPNFEPYLTSKFEVSFILSRSSDSPLQSLGTLVTVARDDRHIGVHFPLQNSSAYWRTDCLSSDTAISSAQVSFFNIAPNVSQNWTGGIGQACMYAEPGHGISEGEWITVKEILSAWIWFEPGTWRYGGQLTTQSTPMDLWSRDIAHNSAVTNRYIQDSTNRHPVKLITQVEALLLGTSSLTP</sequence>
<comment type="caution">
    <text evidence="2">The sequence shown here is derived from an EMBL/GenBank/DDBJ whole genome shotgun (WGS) entry which is preliminary data.</text>
</comment>
<feature type="signal peptide" evidence="1">
    <location>
        <begin position="1"/>
        <end position="20"/>
    </location>
</feature>